<keyword evidence="5 7" id="KW-0472">Membrane</keyword>
<dbReference type="AlphaFoldDB" id="A0A6P4IAY9"/>
<feature type="transmembrane region" description="Helical" evidence="7">
    <location>
        <begin position="161"/>
        <end position="180"/>
    </location>
</feature>
<keyword evidence="4 7" id="KW-1133">Transmembrane helix</keyword>
<feature type="region of interest" description="Disordered" evidence="6">
    <location>
        <begin position="1"/>
        <end position="42"/>
    </location>
</feature>
<accession>A0A6P4IAY9</accession>
<dbReference type="GeneID" id="108072989"/>
<feature type="transmembrane region" description="Helical" evidence="7">
    <location>
        <begin position="259"/>
        <end position="279"/>
    </location>
</feature>
<proteinExistence type="inferred from homology"/>
<dbReference type="GO" id="GO:0016020">
    <property type="term" value="C:membrane"/>
    <property type="evidence" value="ECO:0007669"/>
    <property type="project" value="UniProtKB-SubCell"/>
</dbReference>
<dbReference type="OMA" id="RFKQLIF"/>
<sequence>MAYDERSSDGSSSSETPDTYAHLLSPKPGQSSQTPATAMPKHIPFPEHATTSEWLSELIMCAFTMGSAIVQFINIYRTNWWLPQAHTRHMVNIELIDPYLRYLMLILNTRRLIYCLLLVKLRRGNEKSQRWIRLGIKYGFGGLVQLALGFCAMKLYQQHSYIILLFLSYPVVIYLLIFGFQLEPFLRTRFELPGVYINDLPVHSCTTNAVHIRDEVETLRHDFNKRFKQLIFTSMLNAYYSGLMPCCLAVSVQYNVLRAAQHCIIVCLGAFSLCAVFLYPAKYSDTLHRATLHLGCWQRIDREPAPSQLIVAASALSWSKYSSYGHGTVVKHNGGLYRSQGVVTVATPGNASHARFYKLFHNPTIIYSTLATLQAAVLLVEIGSLSAESVEWHFVLSISFVAFTSMGAFFKLVRDYFITKDLYKTEHAVASDQPFRLRMRDAFI</sequence>
<evidence type="ECO:0000256" key="5">
    <source>
        <dbReference type="ARBA" id="ARBA00023136"/>
    </source>
</evidence>
<reference evidence="8" key="1">
    <citation type="submission" date="2025-05" db="UniProtKB">
        <authorList>
            <consortium name="RefSeq"/>
        </authorList>
    </citation>
    <scope>NUCLEOTIDE SEQUENCE [LARGE SCALE GENOMIC DNA]</scope>
    <source>
        <strain evidence="8">14028-0561.14</strain>
    </source>
</reference>
<comment type="similarity">
    <text evidence="2">Belongs to the TMEM39 family.</text>
</comment>
<evidence type="ECO:0000256" key="1">
    <source>
        <dbReference type="ARBA" id="ARBA00004141"/>
    </source>
</evidence>
<organism evidence="8 9">
    <name type="scientific">Drosophila kikkawai</name>
    <name type="common">Fruit fly</name>
    <dbReference type="NCBI Taxonomy" id="30033"/>
    <lineage>
        <taxon>Eukaryota</taxon>
        <taxon>Metazoa</taxon>
        <taxon>Ecdysozoa</taxon>
        <taxon>Arthropoda</taxon>
        <taxon>Hexapoda</taxon>
        <taxon>Insecta</taxon>
        <taxon>Pterygota</taxon>
        <taxon>Neoptera</taxon>
        <taxon>Endopterygota</taxon>
        <taxon>Diptera</taxon>
        <taxon>Brachycera</taxon>
        <taxon>Muscomorpha</taxon>
        <taxon>Ephydroidea</taxon>
        <taxon>Drosophilidae</taxon>
        <taxon>Drosophila</taxon>
        <taxon>Sophophora</taxon>
    </lineage>
</organism>
<keyword evidence="3 7" id="KW-0812">Transmembrane</keyword>
<keyword evidence="8" id="KW-1185">Reference proteome</keyword>
<evidence type="ECO:0000313" key="8">
    <source>
        <dbReference type="Proteomes" id="UP001652661"/>
    </source>
</evidence>
<feature type="transmembrane region" description="Helical" evidence="7">
    <location>
        <begin position="58"/>
        <end position="79"/>
    </location>
</feature>
<feature type="transmembrane region" description="Helical" evidence="7">
    <location>
        <begin position="365"/>
        <end position="386"/>
    </location>
</feature>
<dbReference type="InterPro" id="IPR019397">
    <property type="entry name" value="Uncharacterised_TMEM39"/>
</dbReference>
<evidence type="ECO:0000256" key="4">
    <source>
        <dbReference type="ARBA" id="ARBA00022989"/>
    </source>
</evidence>
<dbReference type="PANTHER" id="PTHR12995">
    <property type="entry name" value="FI21814P1"/>
    <property type="match status" value="1"/>
</dbReference>
<dbReference type="OrthoDB" id="438179at2759"/>
<gene>
    <name evidence="9" type="primary">LOC108072989</name>
</gene>
<dbReference type="Pfam" id="PF10271">
    <property type="entry name" value="Tmp39"/>
    <property type="match status" value="1"/>
</dbReference>
<name>A0A6P4IAY9_DROKI</name>
<comment type="subcellular location">
    <subcellularLocation>
        <location evidence="1">Membrane</location>
        <topology evidence="1">Multi-pass membrane protein</topology>
    </subcellularLocation>
</comment>
<evidence type="ECO:0000256" key="7">
    <source>
        <dbReference type="SAM" id="Phobius"/>
    </source>
</evidence>
<feature type="transmembrane region" description="Helical" evidence="7">
    <location>
        <begin position="392"/>
        <end position="413"/>
    </location>
</feature>
<dbReference type="PANTHER" id="PTHR12995:SF4">
    <property type="entry name" value="FI21814P1"/>
    <property type="match status" value="1"/>
</dbReference>
<protein>
    <submittedName>
        <fullName evidence="9">Transmembrane protein 39A-B</fullName>
    </submittedName>
</protein>
<evidence type="ECO:0000313" key="9">
    <source>
        <dbReference type="RefSeq" id="XP_017019926.1"/>
    </source>
</evidence>
<dbReference type="Proteomes" id="UP001652661">
    <property type="component" value="Chromosome 2R"/>
</dbReference>
<reference evidence="9" key="2">
    <citation type="submission" date="2025-08" db="UniProtKB">
        <authorList>
            <consortium name="RefSeq"/>
        </authorList>
    </citation>
    <scope>IDENTIFICATION</scope>
    <source>
        <strain evidence="9">14028-0561.14</strain>
        <tissue evidence="9">Whole fly</tissue>
    </source>
</reference>
<evidence type="ECO:0000256" key="2">
    <source>
        <dbReference type="ARBA" id="ARBA00010737"/>
    </source>
</evidence>
<feature type="transmembrane region" description="Helical" evidence="7">
    <location>
        <begin position="131"/>
        <end position="155"/>
    </location>
</feature>
<evidence type="ECO:0000256" key="3">
    <source>
        <dbReference type="ARBA" id="ARBA00022692"/>
    </source>
</evidence>
<evidence type="ECO:0000256" key="6">
    <source>
        <dbReference type="SAM" id="MobiDB-lite"/>
    </source>
</evidence>
<feature type="transmembrane region" description="Helical" evidence="7">
    <location>
        <begin position="230"/>
        <end position="253"/>
    </location>
</feature>
<dbReference type="RefSeq" id="XP_017019926.1">
    <property type="nucleotide sequence ID" value="XM_017164437.3"/>
</dbReference>